<feature type="region of interest" description="Disordered" evidence="4">
    <location>
        <begin position="2826"/>
        <end position="2852"/>
    </location>
</feature>
<reference evidence="6 7" key="1">
    <citation type="submission" date="2017-09" db="EMBL/GenBank/DDBJ databases">
        <title>Genome sequencing of Besnoitia besnoiti strain Bb-Ger1.</title>
        <authorList>
            <person name="Schares G."/>
            <person name="Venepally P."/>
            <person name="Lorenzi H.A."/>
        </authorList>
    </citation>
    <scope>NUCLEOTIDE SEQUENCE [LARGE SCALE GENOMIC DNA]</scope>
    <source>
        <strain evidence="6 7">Bb-Ger1</strain>
    </source>
</reference>
<feature type="region of interest" description="Disordered" evidence="4">
    <location>
        <begin position="1734"/>
        <end position="1783"/>
    </location>
</feature>
<dbReference type="Proteomes" id="UP000224006">
    <property type="component" value="Chromosome III"/>
</dbReference>
<dbReference type="Gene3D" id="2.60.40.3120">
    <property type="match status" value="1"/>
</dbReference>
<feature type="compositionally biased region" description="Gly residues" evidence="4">
    <location>
        <begin position="2109"/>
        <end position="2118"/>
    </location>
</feature>
<feature type="compositionally biased region" description="Basic and acidic residues" evidence="4">
    <location>
        <begin position="1231"/>
        <end position="1248"/>
    </location>
</feature>
<feature type="compositionally biased region" description="Low complexity" evidence="4">
    <location>
        <begin position="1821"/>
        <end position="1851"/>
    </location>
</feature>
<feature type="compositionally biased region" description="Low complexity" evidence="4">
    <location>
        <begin position="2037"/>
        <end position="2051"/>
    </location>
</feature>
<evidence type="ECO:0000313" key="7">
    <source>
        <dbReference type="Proteomes" id="UP000224006"/>
    </source>
</evidence>
<feature type="region of interest" description="Disordered" evidence="4">
    <location>
        <begin position="1131"/>
        <end position="1298"/>
    </location>
</feature>
<feature type="compositionally biased region" description="Gly residues" evidence="4">
    <location>
        <begin position="578"/>
        <end position="588"/>
    </location>
</feature>
<dbReference type="STRING" id="94643.A0A2A9MMB1"/>
<evidence type="ECO:0000259" key="5">
    <source>
        <dbReference type="PROSITE" id="PS52035"/>
    </source>
</evidence>
<feature type="compositionally biased region" description="Low complexity" evidence="4">
    <location>
        <begin position="221"/>
        <end position="233"/>
    </location>
</feature>
<feature type="region of interest" description="Disordered" evidence="4">
    <location>
        <begin position="1435"/>
        <end position="1470"/>
    </location>
</feature>
<feature type="region of interest" description="Disordered" evidence="4">
    <location>
        <begin position="205"/>
        <end position="250"/>
    </location>
</feature>
<feature type="region of interest" description="Disordered" evidence="4">
    <location>
        <begin position="2365"/>
        <end position="2388"/>
    </location>
</feature>
<feature type="compositionally biased region" description="Basic and acidic residues" evidence="4">
    <location>
        <begin position="2901"/>
        <end position="2913"/>
    </location>
</feature>
<feature type="compositionally biased region" description="Basic and acidic residues" evidence="4">
    <location>
        <begin position="356"/>
        <end position="365"/>
    </location>
</feature>
<feature type="compositionally biased region" description="Low complexity" evidence="4">
    <location>
        <begin position="67"/>
        <end position="80"/>
    </location>
</feature>
<dbReference type="InterPro" id="IPR000834">
    <property type="entry name" value="Peptidase_M14"/>
</dbReference>
<dbReference type="Gene3D" id="3.40.630.10">
    <property type="entry name" value="Zn peptidases"/>
    <property type="match status" value="1"/>
</dbReference>
<comment type="caution">
    <text evidence="6">The sequence shown here is derived from an EMBL/GenBank/DDBJ whole genome shotgun (WGS) entry which is preliminary data.</text>
</comment>
<feature type="region of interest" description="Disordered" evidence="4">
    <location>
        <begin position="2102"/>
        <end position="2128"/>
    </location>
</feature>
<feature type="compositionally biased region" description="Basic and acidic residues" evidence="4">
    <location>
        <begin position="3160"/>
        <end position="3184"/>
    </location>
</feature>
<dbReference type="KEGG" id="bbes:BESB_048820"/>
<proteinExistence type="inferred from homology"/>
<feature type="compositionally biased region" description="Polar residues" evidence="4">
    <location>
        <begin position="1768"/>
        <end position="1780"/>
    </location>
</feature>
<gene>
    <name evidence="6" type="ORF">BESB_048820</name>
</gene>
<evidence type="ECO:0000256" key="4">
    <source>
        <dbReference type="SAM" id="MobiDB-lite"/>
    </source>
</evidence>
<dbReference type="GO" id="GO:0008270">
    <property type="term" value="F:zinc ion binding"/>
    <property type="evidence" value="ECO:0007669"/>
    <property type="project" value="InterPro"/>
</dbReference>
<feature type="compositionally biased region" description="Basic and acidic residues" evidence="4">
    <location>
        <begin position="2295"/>
        <end position="2305"/>
    </location>
</feature>
<dbReference type="GeneID" id="40309812"/>
<feature type="compositionally biased region" description="Low complexity" evidence="4">
    <location>
        <begin position="2954"/>
        <end position="2970"/>
    </location>
</feature>
<sequence>MGGLADRERGEGDDQTDGDSARPVAPSLGFQGGALGVSAGGDKVPSAPSRRPSSPQGPCASPSLYQSAPSFFPASSFPESAADDPFDSASPSCGSPQASLRSPFSSTAPGSRTSRPISSQASTVALPHCLSPSSSPQKPPEGARGGAVPGFLVEATGYRYLLGGILVYHDECETVPRQPKHGSAPEVVTPPLPAAARHVSQRGVPFHARSSPPAQLTCHESSAGSVPSAGAGARLATSEKQDECPPSRLRGAGWGRPGGGCCCCRGCLWGASRNGSRSAGRHPAALDLSLPASGSPWPRVAGIGDASPSPERAAVSPHAGGAIAPVKAPDRETAGAPRGDGGDALEPSGTLSSVVDEGREHDLPRRPSGPDAPEADPPAIATDGLPLHGSPGFHFSRKRARSPSSCLCCANAALFASRYGRQAPSVPWGLAAALSRTGAMGSSADSKRSHRAAEPAPPKARSARPGWSCCVCCYAGSATRDYLNVLPAYARPQTLDELPLSLPRHAEPWRASHVLQLDYACAGRVHTSAPLTGVPTPPETRSRDVVSATEKPTISCSSEPPRRPSRLHSSRRGDERGGGGWEGAGAGEGVRHIRDRPSVWEQDTPSSVFGIPYRARCCMSELLGRQGKVVTVPPDALVFDSRFESGNLKLAVQNAHQKAEYLLLLRPDANAGAVKTSWFFFSVSMQAHHNAALPFTATFKIANLVKSDSLFAHGMRPLTFSVAEQRDNGAAVWRRLGENVKYYRNWYLKGTDIAGAGIRSSLSAAVPFASYLQCAGAPPALTASTGRRGSPSPGSLAPGVGAGLLQRSGSVGVGVAPSTPTPEAGGPGAGRGPSETGAATHGGAGTRFSTLEFTFTFKRPNDTVYFASGCLYTYSHLLDVLQCIQSQPAAARDALCTTPGGLTCPVLCITNPLPDSLSGSSIRFSPPAPSLGRRRDGRLSPSRLWRAASECGPGRSGAQTSAAATRQRPPGRQRWRALDGDPRSLCFDGRKQGLDYHVAASLLHRGCSPRARRSRASLSVRAEDPVEAAPRRGTADGVEQANTCPFLHLQAHGDVDGSEPRLALATPAPDSRRSLLDALSPSPPADYPWERAREAPLSPRSALSSPLGRPLKLSERCSLCSLRFDAAPSEAGCAGQASRRGGDRRAGATGEPGAQLQWERPSPTGLGSRATERDASEPEANWSPSASEARGCGCAGGTALERESTAEDAEEAEAAGGDQEAPTGGICLGYRENEPEPRQGQASEKRLAAEAPDTRVPQRLRAAHTPRKEANPEAGISALPGEQGRCHSPFSSFASPGRAASFSCSAALSPTRASCMRSSSSSPRGSPAGVPQASSLSTTREPAGAGSLRASLSSPPACAVRLWSPRAECASVVCGSRERPATESRAPPPPSLPSSRSRLASCLPCASLRGRASSLCSSAPASYRLRSSAPVSSSFLPSSPSSTRVHPSPPAPAARAQAAAEASSPRPRRAPLPREVPLCASCRRPLVAPWCRPVLFVSARVHPGESGASWVLQGLLSFLLGPEPRAAALREHFRVFVVPMLNPDGVVAGNSRCALSGQDLNRVWREPDARTHPAIFCAKALLHQAQLDSRALLFLDLHSHSTKLDVFMYCNAEEQPVEPSAGAPGRLTSGLLPALLESRCPWFCRSESSFRMERSKEGAGRVVCGRELGIVCSYTLEASVFGPALSTTWPLAPNSPASGDCWSASDGFSSVRPGLSREQISRNAFAAFPSSSASAAGAAGVPSTAAESLRPRGQSTSPPSSQPLSAVPGSSETLQASSAELSGAEGRLGTAAFSAALTDPAGVGPCPSVSRASRGRRSASDEAAAGAAAGAPSVSSSPASASTASSAGASRLDPGSREKRASSGGPKAARRRRAGRGASLLPPATLSESDASPTQERKPRPTGAASGEGGAGPRPPRRTRGREEGKRVRRRSAASSAGGGLDVPSAGTESRGEQRLASESDCEGRDGRRNAPAAAGLSPGIVEEPEESAAGQRAPCFSGRRRDAHSAARAGVARGPQVAHFVATVARRERTPKSPSREAPGAASRSRAPAGDRIAARDRTNESMDRGLGAGADLGARQPPPASSGGASWFTAAGCAPAVSSVHTPGSELPGGGSGGVSGSPAGVSGVGSRAATRHFEPNDLQLTGYLLGLSLYDCFTVIEQEAPQLLLPPPPQEARGAAVDAATQTSLVSSDEATEGGKTSREREAQRRKKLVRAPGTSAGGEQEAAAQLAGGSGEDAEHDLNREQPQAEGACVKALHAQREGRTSADLESEAPRPADAEAQEAPEQAEAGASQDKIKECPESERTAMSLAALSFDADKGGGSGSVSSTRGDDDTGVIGGTLKPARTRSLNPWRAAPERVEKLASFASQPTAQPFSSPAPSSLPSAPAPVSSAILSALRFLHDQPLGGVPVSAATDGLFAASPRPLSAPQDAYLTGGGVSRHPSTFARSDSRLLVSGCSGKRREGMRAGGKRSCEARGAPGPQSWQPEGDATQDCLPVSRSVKRRPASSGVAASVPKVARKRHEASQPAAAGRAAAGAAGAPLGYMEAGGASTEASMPCSAQRSGRRISSANRGGEMQKARKRNGALRSSLHALDSLTAAVASLFSPSGYGSAGALPETASAAASASFYAQASASTQTHSAGTLSCAVKHLDRQQPEAGSWGRAEDIQGLPQERHALVPSKRQATGTKEALLASRHRMGHTAVSPHLRLLLEQSSQAPAALCREDGSHGDAAPVRGTRVEAASCPGEGEAVVAYRSASRSVEDGVPPDETSPGARFRFPSSSSVPGVHRGRRVSLGDGAFEFWQPAPSNAAFSAFSDSGADASPGLAGRAGGFGGDGSGRASSTRHTGSVSPVVSAGCVSASPSLSIFRSSGSFSALSPASLIRSPPAAGGRTRGTKGKHVRGDRAAAGRGEELSWPPVGTTLAFSSNSRCSSTVEPSQQKRGKCHQTMRSRESSSLSLSGSPLARRPSSQRSPPTAVGGDTLGLQAGRTPRWSESPATQNSVAREYGARDAGDCVGLPFVALRRDGSGKQVTDDAGLFFATGKGIFEAPKPPCVLAKAVSAPSSFSAGLKQKEEAAASGHKTRDEAPLDYHAWMTKSASVGRDQKFGRGRRCVGLTRELAKKGEAGRRRPPVARSAPADHVKEVKRRTPSSASASLAAHSERCTREQRNQVHPEETSRGHSDPCPRASLFSVAD</sequence>
<feature type="compositionally biased region" description="Low complexity" evidence="4">
    <location>
        <begin position="2282"/>
        <end position="2294"/>
    </location>
</feature>
<feature type="region of interest" description="Disordered" evidence="4">
    <location>
        <begin position="1797"/>
        <end position="2088"/>
    </location>
</feature>
<dbReference type="PANTHER" id="PTHR12756">
    <property type="entry name" value="CYTOSOLIC CARBOXYPEPTIDASE"/>
    <property type="match status" value="1"/>
</dbReference>
<feature type="compositionally biased region" description="Low complexity" evidence="4">
    <location>
        <begin position="2367"/>
        <end position="2388"/>
    </location>
</feature>
<feature type="compositionally biased region" description="Low complexity" evidence="4">
    <location>
        <begin position="2119"/>
        <end position="2128"/>
    </location>
</feature>
<feature type="compositionally biased region" description="Basic and acidic residues" evidence="4">
    <location>
        <begin position="2054"/>
        <end position="2065"/>
    </location>
</feature>
<dbReference type="GO" id="GO:0004181">
    <property type="term" value="F:metallocarboxypeptidase activity"/>
    <property type="evidence" value="ECO:0007669"/>
    <property type="project" value="InterPro"/>
</dbReference>
<feature type="region of interest" description="Disordered" evidence="4">
    <location>
        <begin position="1313"/>
        <end position="1355"/>
    </location>
</feature>
<feature type="region of interest" description="Disordered" evidence="4">
    <location>
        <begin position="811"/>
        <end position="843"/>
    </location>
</feature>
<feature type="compositionally biased region" description="Polar residues" evidence="4">
    <location>
        <begin position="2553"/>
        <end position="2572"/>
    </location>
</feature>
<feature type="compositionally biased region" description="Polar residues" evidence="4">
    <location>
        <begin position="2923"/>
        <end position="2940"/>
    </location>
</feature>
<comment type="cofactor">
    <cofactor evidence="1">
        <name>Zn(2+)</name>
        <dbReference type="ChEBI" id="CHEBI:29105"/>
    </cofactor>
</comment>
<dbReference type="GO" id="GO:0006508">
    <property type="term" value="P:proteolysis"/>
    <property type="evidence" value="ECO:0007669"/>
    <property type="project" value="InterPro"/>
</dbReference>
<feature type="compositionally biased region" description="Polar residues" evidence="4">
    <location>
        <begin position="89"/>
        <end position="122"/>
    </location>
</feature>
<feature type="region of interest" description="Disordered" evidence="4">
    <location>
        <begin position="2167"/>
        <end position="2353"/>
    </location>
</feature>
<dbReference type="SUPFAM" id="SSF53187">
    <property type="entry name" value="Zn-dependent exopeptidases"/>
    <property type="match status" value="1"/>
</dbReference>
<accession>A0A2A9MMB1</accession>
<dbReference type="EMBL" id="NWUJ01000003">
    <property type="protein sequence ID" value="PFH36690.1"/>
    <property type="molecule type" value="Genomic_DNA"/>
</dbReference>
<feature type="region of interest" description="Disordered" evidence="4">
    <location>
        <begin position="2457"/>
        <end position="2533"/>
    </location>
</feature>
<feature type="domain" description="Peptidase M14" evidence="5">
    <location>
        <begin position="1444"/>
        <end position="1712"/>
    </location>
</feature>
<feature type="compositionally biased region" description="Basic and acidic residues" evidence="4">
    <location>
        <begin position="1"/>
        <end position="12"/>
    </location>
</feature>
<keyword evidence="7" id="KW-1185">Reference proteome</keyword>
<dbReference type="OrthoDB" id="10253041at2759"/>
<feature type="region of interest" description="Disordered" evidence="4">
    <location>
        <begin position="3120"/>
        <end position="3195"/>
    </location>
</feature>
<dbReference type="Pfam" id="PF00246">
    <property type="entry name" value="Peptidase_M14"/>
    <property type="match status" value="1"/>
</dbReference>
<protein>
    <recommendedName>
        <fullName evidence="5">Peptidase M14 domain-containing protein</fullName>
    </recommendedName>
</protein>
<feature type="active site" description="Proton donor/acceptor" evidence="3">
    <location>
        <position position="1677"/>
    </location>
</feature>
<feature type="compositionally biased region" description="Polar residues" evidence="4">
    <location>
        <begin position="2183"/>
        <end position="2192"/>
    </location>
</feature>
<feature type="region of interest" description="Disordered" evidence="4">
    <location>
        <begin position="2757"/>
        <end position="2787"/>
    </location>
</feature>
<dbReference type="VEuPathDB" id="ToxoDB:BESB_048820"/>
<feature type="region of interest" description="Disordered" evidence="4">
    <location>
        <begin position="1374"/>
        <end position="1398"/>
    </location>
</feature>
<evidence type="ECO:0000256" key="1">
    <source>
        <dbReference type="ARBA" id="ARBA00001947"/>
    </source>
</evidence>
<feature type="compositionally biased region" description="Low complexity" evidence="4">
    <location>
        <begin position="2221"/>
        <end position="2231"/>
    </location>
</feature>
<feature type="compositionally biased region" description="Gly residues" evidence="4">
    <location>
        <begin position="2828"/>
        <end position="2838"/>
    </location>
</feature>
<feature type="compositionally biased region" description="Basic and acidic residues" evidence="4">
    <location>
        <begin position="1021"/>
        <end position="1034"/>
    </location>
</feature>
<feature type="region of interest" description="Disordered" evidence="4">
    <location>
        <begin position="1057"/>
        <end position="1108"/>
    </location>
</feature>
<feature type="compositionally biased region" description="Basic and acidic residues" evidence="4">
    <location>
        <begin position="1950"/>
        <end position="1969"/>
    </location>
</feature>
<comment type="similarity">
    <text evidence="2 3">Belongs to the peptidase M14 family.</text>
</comment>
<feature type="compositionally biased region" description="Low complexity" evidence="4">
    <location>
        <begin position="1342"/>
        <end position="1355"/>
    </location>
</feature>
<feature type="compositionally biased region" description="Gly residues" evidence="4">
    <location>
        <begin position="30"/>
        <end position="39"/>
    </location>
</feature>
<feature type="region of interest" description="Disordered" evidence="4">
    <location>
        <begin position="528"/>
        <end position="588"/>
    </location>
</feature>
<feature type="region of interest" description="Disordered" evidence="4">
    <location>
        <begin position="440"/>
        <end position="459"/>
    </location>
</feature>
<feature type="compositionally biased region" description="Low complexity" evidence="4">
    <location>
        <begin position="1453"/>
        <end position="1465"/>
    </location>
</feature>
<feature type="compositionally biased region" description="Low complexity" evidence="4">
    <location>
        <begin position="1734"/>
        <end position="1746"/>
    </location>
</feature>
<evidence type="ECO:0000256" key="2">
    <source>
        <dbReference type="ARBA" id="ARBA00005988"/>
    </source>
</evidence>
<feature type="compositionally biased region" description="Basic and acidic residues" evidence="4">
    <location>
        <begin position="2026"/>
        <end position="2036"/>
    </location>
</feature>
<feature type="compositionally biased region" description="Basic and acidic residues" evidence="4">
    <location>
        <begin position="2259"/>
        <end position="2278"/>
    </location>
</feature>
<dbReference type="InterPro" id="IPR050821">
    <property type="entry name" value="Cytosolic_carboxypeptidase"/>
</dbReference>
<evidence type="ECO:0000313" key="6">
    <source>
        <dbReference type="EMBL" id="PFH36690.1"/>
    </source>
</evidence>
<feature type="region of interest" description="Disordered" evidence="4">
    <location>
        <begin position="299"/>
        <end position="396"/>
    </location>
</feature>
<feature type="compositionally biased region" description="Low complexity" evidence="4">
    <location>
        <begin position="1313"/>
        <end position="1327"/>
    </location>
</feature>
<name>A0A2A9MMB1_BESBE</name>
<feature type="region of interest" description="Disordered" evidence="4">
    <location>
        <begin position="2550"/>
        <end position="2587"/>
    </location>
</feature>
<dbReference type="RefSeq" id="XP_029220699.1">
    <property type="nucleotide sequence ID" value="XM_029363333.1"/>
</dbReference>
<evidence type="ECO:0000256" key="3">
    <source>
        <dbReference type="PROSITE-ProRule" id="PRU01379"/>
    </source>
</evidence>
<feature type="region of interest" description="Disordered" evidence="4">
    <location>
        <begin position="2879"/>
        <end position="3003"/>
    </location>
</feature>
<feature type="region of interest" description="Disordered" evidence="4">
    <location>
        <begin position="1013"/>
        <end position="1037"/>
    </location>
</feature>
<feature type="region of interest" description="Disordered" evidence="4">
    <location>
        <begin position="919"/>
        <end position="982"/>
    </location>
</feature>
<feature type="region of interest" description="Disordered" evidence="4">
    <location>
        <begin position="1"/>
        <end position="122"/>
    </location>
</feature>
<dbReference type="PROSITE" id="PS52035">
    <property type="entry name" value="PEPTIDASE_M14"/>
    <property type="match status" value="1"/>
</dbReference>
<organism evidence="6 7">
    <name type="scientific">Besnoitia besnoiti</name>
    <name type="common">Apicomplexan protozoan</name>
    <dbReference type="NCBI Taxonomy" id="94643"/>
    <lineage>
        <taxon>Eukaryota</taxon>
        <taxon>Sar</taxon>
        <taxon>Alveolata</taxon>
        <taxon>Apicomplexa</taxon>
        <taxon>Conoidasida</taxon>
        <taxon>Coccidia</taxon>
        <taxon>Eucoccidiorida</taxon>
        <taxon>Eimeriorina</taxon>
        <taxon>Sarcocystidae</taxon>
        <taxon>Besnoitia</taxon>
    </lineage>
</organism>
<feature type="compositionally biased region" description="Low complexity" evidence="4">
    <location>
        <begin position="1095"/>
        <end position="1108"/>
    </location>
</feature>
<feature type="compositionally biased region" description="Low complexity" evidence="4">
    <location>
        <begin position="45"/>
        <end position="54"/>
    </location>
</feature>
<feature type="compositionally biased region" description="Low complexity" evidence="4">
    <location>
        <begin position="1754"/>
        <end position="1765"/>
    </location>
</feature>
<dbReference type="PANTHER" id="PTHR12756:SF11">
    <property type="entry name" value="CYTOSOLIC CARBOXYPEPTIDASE 1"/>
    <property type="match status" value="1"/>
</dbReference>